<evidence type="ECO:0000313" key="2">
    <source>
        <dbReference type="Proteomes" id="UP000230002"/>
    </source>
</evidence>
<organism evidence="1 2">
    <name type="scientific">Ganoderma sinense ZZ0214-1</name>
    <dbReference type="NCBI Taxonomy" id="1077348"/>
    <lineage>
        <taxon>Eukaryota</taxon>
        <taxon>Fungi</taxon>
        <taxon>Dikarya</taxon>
        <taxon>Basidiomycota</taxon>
        <taxon>Agaricomycotina</taxon>
        <taxon>Agaricomycetes</taxon>
        <taxon>Polyporales</taxon>
        <taxon>Polyporaceae</taxon>
        <taxon>Ganoderma</taxon>
    </lineage>
</organism>
<reference evidence="1 2" key="1">
    <citation type="journal article" date="2015" name="Sci. Rep.">
        <title>Chromosome-level genome map provides insights into diverse defense mechanisms in the medicinal fungus Ganoderma sinense.</title>
        <authorList>
            <person name="Zhu Y."/>
            <person name="Xu J."/>
            <person name="Sun C."/>
            <person name="Zhou S."/>
            <person name="Xu H."/>
            <person name="Nelson D.R."/>
            <person name="Qian J."/>
            <person name="Song J."/>
            <person name="Luo H."/>
            <person name="Xiang L."/>
            <person name="Li Y."/>
            <person name="Xu Z."/>
            <person name="Ji A."/>
            <person name="Wang L."/>
            <person name="Lu S."/>
            <person name="Hayward A."/>
            <person name="Sun W."/>
            <person name="Li X."/>
            <person name="Schwartz D.C."/>
            <person name="Wang Y."/>
            <person name="Chen S."/>
        </authorList>
    </citation>
    <scope>NUCLEOTIDE SEQUENCE [LARGE SCALE GENOMIC DNA]</scope>
    <source>
        <strain evidence="1 2">ZZ0214-1</strain>
    </source>
</reference>
<dbReference type="EMBL" id="AYKW01000007">
    <property type="protein sequence ID" value="PIL33692.1"/>
    <property type="molecule type" value="Genomic_DNA"/>
</dbReference>
<sequence>MVFGGPMCNGPSAATEHMARNRLDMSSEAPPPPSLSSRPFLVPICASSIASPTPPSDLVSRWRYLPPHSHSALYLAVDALCFCWRPPRAPSDICRRLPPTNLPLCRIASSFTRNPESVFASVFVAFPCSFNPAPVPDQHMPLIPVVILCIYLSTSPSCISPHPRSPPFLAHFVHLLIDVNQPNNSPFSTPPPLVSIVYQKASRLRSDRPCSRSHKSHL</sequence>
<proteinExistence type="predicted"/>
<gene>
    <name evidence="1" type="ORF">GSI_04316</name>
</gene>
<dbReference type="AlphaFoldDB" id="A0A2G8SIU9"/>
<comment type="caution">
    <text evidence="1">The sequence shown here is derived from an EMBL/GenBank/DDBJ whole genome shotgun (WGS) entry which is preliminary data.</text>
</comment>
<accession>A0A2G8SIU9</accession>
<dbReference type="Proteomes" id="UP000230002">
    <property type="component" value="Unassembled WGS sequence"/>
</dbReference>
<keyword evidence="2" id="KW-1185">Reference proteome</keyword>
<evidence type="ECO:0000313" key="1">
    <source>
        <dbReference type="EMBL" id="PIL33692.1"/>
    </source>
</evidence>
<protein>
    <submittedName>
        <fullName evidence="1">Uncharacterized protein</fullName>
    </submittedName>
</protein>
<name>A0A2G8SIU9_9APHY</name>